<keyword evidence="4" id="KW-0813">Transport</keyword>
<dbReference type="EMBL" id="JAUKTV010000008">
    <property type="protein sequence ID" value="KAK0732424.1"/>
    <property type="molecule type" value="Genomic_DNA"/>
</dbReference>
<evidence type="ECO:0000256" key="5">
    <source>
        <dbReference type="SAM" id="MobiDB-lite"/>
    </source>
</evidence>
<dbReference type="PANTHER" id="PTHR10039">
    <property type="entry name" value="AMELOGENIN"/>
    <property type="match status" value="1"/>
</dbReference>
<dbReference type="GO" id="GO:0016788">
    <property type="term" value="F:hydrolase activity, acting on ester bonds"/>
    <property type="evidence" value="ECO:0007669"/>
    <property type="project" value="InterPro"/>
</dbReference>
<dbReference type="InterPro" id="IPR012908">
    <property type="entry name" value="PGAP1-ab_dom-like"/>
</dbReference>
<proteinExistence type="inferred from homology"/>
<feature type="domain" description="Nephrocystin 3-like N-terminal" evidence="8">
    <location>
        <begin position="367"/>
        <end position="527"/>
    </location>
</feature>
<dbReference type="Pfam" id="PF07819">
    <property type="entry name" value="PGAP1"/>
    <property type="match status" value="1"/>
</dbReference>
<feature type="region of interest" description="Disordered" evidence="5">
    <location>
        <begin position="1580"/>
        <end position="1599"/>
    </location>
</feature>
<comment type="caution">
    <text evidence="9">The sequence shown here is derived from an EMBL/GenBank/DDBJ whole genome shotgun (WGS) entry which is preliminary data.</text>
</comment>
<protein>
    <recommendedName>
        <fullName evidence="2 4">GPI inositol-deacylase</fullName>
        <ecNumber evidence="4">3.1.-.-</ecNumber>
    </recommendedName>
</protein>
<dbReference type="SUPFAM" id="SSF69304">
    <property type="entry name" value="Tricorn protease N-terminal domain"/>
    <property type="match status" value="1"/>
</dbReference>
<evidence type="ECO:0000256" key="1">
    <source>
        <dbReference type="ARBA" id="ARBA00003496"/>
    </source>
</evidence>
<dbReference type="InterPro" id="IPR029058">
    <property type="entry name" value="AB_hydrolase_fold"/>
</dbReference>
<evidence type="ECO:0000256" key="2">
    <source>
        <dbReference type="ARBA" id="ARBA00015856"/>
    </source>
</evidence>
<dbReference type="Gene3D" id="2.130.10.10">
    <property type="entry name" value="YVTN repeat-like/Quinoprotein amine dehydrogenase"/>
    <property type="match status" value="3"/>
</dbReference>
<evidence type="ECO:0000259" key="8">
    <source>
        <dbReference type="Pfam" id="PF24883"/>
    </source>
</evidence>
<keyword evidence="4" id="KW-0653">Protein transport</keyword>
<dbReference type="InterPro" id="IPR054471">
    <property type="entry name" value="GPIID_WHD"/>
</dbReference>
<dbReference type="SUPFAM" id="SSF53474">
    <property type="entry name" value="alpha/beta-Hydrolases"/>
    <property type="match status" value="1"/>
</dbReference>
<evidence type="ECO:0000256" key="4">
    <source>
        <dbReference type="RuleBase" id="RU365011"/>
    </source>
</evidence>
<gene>
    <name evidence="9" type="ORF">B0T21DRAFT_195625</name>
</gene>
<comment type="similarity">
    <text evidence="4">Belongs to the GPI inositol-deacylase family.</text>
</comment>
<keyword evidence="10" id="KW-1185">Reference proteome</keyword>
<dbReference type="EC" id="3.1.-.-" evidence="4"/>
<evidence type="ECO:0000256" key="3">
    <source>
        <dbReference type="ARBA" id="ARBA00022737"/>
    </source>
</evidence>
<dbReference type="SUPFAM" id="SSF50978">
    <property type="entry name" value="WD40 repeat-like"/>
    <property type="match status" value="1"/>
</dbReference>
<evidence type="ECO:0000313" key="9">
    <source>
        <dbReference type="EMBL" id="KAK0732424.1"/>
    </source>
</evidence>
<evidence type="ECO:0000313" key="10">
    <source>
        <dbReference type="Proteomes" id="UP001172159"/>
    </source>
</evidence>
<dbReference type="Pfam" id="PF22939">
    <property type="entry name" value="WHD_GPIID"/>
    <property type="match status" value="1"/>
</dbReference>
<accession>A0AA40E8Q5</accession>
<feature type="region of interest" description="Disordered" evidence="5">
    <location>
        <begin position="744"/>
        <end position="766"/>
    </location>
</feature>
<comment type="subcellular location">
    <subcellularLocation>
        <location evidence="4">Endoplasmic reticulum membrane</location>
    </subcellularLocation>
</comment>
<feature type="domain" description="GPI inositol-deacylase winged helix" evidence="7">
    <location>
        <begin position="641"/>
        <end position="720"/>
    </location>
</feature>
<keyword evidence="4" id="KW-0472">Membrane</keyword>
<dbReference type="PANTHER" id="PTHR10039:SF16">
    <property type="entry name" value="GPI INOSITOL-DEACYLASE"/>
    <property type="match status" value="1"/>
</dbReference>
<dbReference type="GO" id="GO:0015031">
    <property type="term" value="P:protein transport"/>
    <property type="evidence" value="ECO:0007669"/>
    <property type="project" value="UniProtKB-KW"/>
</dbReference>
<dbReference type="InterPro" id="IPR001680">
    <property type="entry name" value="WD40_rpt"/>
</dbReference>
<dbReference type="InterPro" id="IPR015943">
    <property type="entry name" value="WD40/YVTN_repeat-like_dom_sf"/>
</dbReference>
<dbReference type="InterPro" id="IPR056884">
    <property type="entry name" value="NPHP3-like_N"/>
</dbReference>
<organism evidence="9 10">
    <name type="scientific">Apiosordaria backusii</name>
    <dbReference type="NCBI Taxonomy" id="314023"/>
    <lineage>
        <taxon>Eukaryota</taxon>
        <taxon>Fungi</taxon>
        <taxon>Dikarya</taxon>
        <taxon>Ascomycota</taxon>
        <taxon>Pezizomycotina</taxon>
        <taxon>Sordariomycetes</taxon>
        <taxon>Sordariomycetidae</taxon>
        <taxon>Sordariales</taxon>
        <taxon>Lasiosphaeriaceae</taxon>
        <taxon>Apiosordaria</taxon>
    </lineage>
</organism>
<dbReference type="SMART" id="SM00320">
    <property type="entry name" value="WD40"/>
    <property type="match status" value="4"/>
</dbReference>
<dbReference type="Gene3D" id="3.40.50.300">
    <property type="entry name" value="P-loop containing nucleotide triphosphate hydrolases"/>
    <property type="match status" value="1"/>
</dbReference>
<dbReference type="InterPro" id="IPR027417">
    <property type="entry name" value="P-loop_NTPase"/>
</dbReference>
<comment type="function">
    <text evidence="1 4">Involved in inositol deacylation of GPI-anchored proteins which plays important roles in the quality control and ER-associated degradation of GPI-anchored proteins.</text>
</comment>
<dbReference type="Gene3D" id="3.40.50.1820">
    <property type="entry name" value="alpha/beta hydrolase"/>
    <property type="match status" value="1"/>
</dbReference>
<feature type="domain" description="GPI inositol-deacylase PGAP1-like alpha/beta" evidence="6">
    <location>
        <begin position="66"/>
        <end position="196"/>
    </location>
</feature>
<keyword evidence="3" id="KW-0677">Repeat</keyword>
<dbReference type="GO" id="GO:0005789">
    <property type="term" value="C:endoplasmic reticulum membrane"/>
    <property type="evidence" value="ECO:0007669"/>
    <property type="project" value="UniProtKB-SubCell"/>
</dbReference>
<reference evidence="9" key="1">
    <citation type="submission" date="2023-06" db="EMBL/GenBank/DDBJ databases">
        <title>Genome-scale phylogeny and comparative genomics of the fungal order Sordariales.</title>
        <authorList>
            <consortium name="Lawrence Berkeley National Laboratory"/>
            <person name="Hensen N."/>
            <person name="Bonometti L."/>
            <person name="Westerberg I."/>
            <person name="Brannstrom I.O."/>
            <person name="Guillou S."/>
            <person name="Cros-Aarteil S."/>
            <person name="Calhoun S."/>
            <person name="Haridas S."/>
            <person name="Kuo A."/>
            <person name="Mondo S."/>
            <person name="Pangilinan J."/>
            <person name="Riley R."/>
            <person name="Labutti K."/>
            <person name="Andreopoulos B."/>
            <person name="Lipzen A."/>
            <person name="Chen C."/>
            <person name="Yanf M."/>
            <person name="Daum C."/>
            <person name="Ng V."/>
            <person name="Clum A."/>
            <person name="Steindorff A."/>
            <person name="Ohm R."/>
            <person name="Martin F."/>
            <person name="Silar P."/>
            <person name="Natvig D."/>
            <person name="Lalanne C."/>
            <person name="Gautier V."/>
            <person name="Ament-Velasquez S.L."/>
            <person name="Kruys A."/>
            <person name="Hutchinson M.I."/>
            <person name="Powell A.J."/>
            <person name="Barry K."/>
            <person name="Miller A.N."/>
            <person name="Grigoriev I.V."/>
            <person name="Debuchy R."/>
            <person name="Gladieux P."/>
            <person name="Thoren M.H."/>
            <person name="Johannesson H."/>
        </authorList>
    </citation>
    <scope>NUCLEOTIDE SEQUENCE</scope>
    <source>
        <strain evidence="9">CBS 540.89</strain>
    </source>
</reference>
<evidence type="ECO:0000259" key="6">
    <source>
        <dbReference type="Pfam" id="PF07819"/>
    </source>
</evidence>
<dbReference type="SUPFAM" id="SSF52540">
    <property type="entry name" value="P-loop containing nucleoside triphosphate hydrolases"/>
    <property type="match status" value="1"/>
</dbReference>
<keyword evidence="4" id="KW-0256">Endoplasmic reticulum</keyword>
<evidence type="ECO:0000259" key="7">
    <source>
        <dbReference type="Pfam" id="PF22939"/>
    </source>
</evidence>
<dbReference type="InterPro" id="IPR036322">
    <property type="entry name" value="WD40_repeat_dom_sf"/>
</dbReference>
<sequence>MDQIHNKPLVAFLSRSKSERSYENTTGPEITPCTRSATSTLNDEKGPLGLTTLYDPPSSTTPVADIVFIHGLGGGSRKTWSYSPDPKHYWPQAWLSTDKEFCDVRVHTFGYRADWSQRRESILDIAAFAQSLLNALRNHPGVRRSQTRIILVGHSMGGCVAKKTCILAREDPSAANIAERIHSIFFLATPHRGSDMASLLDGVLSASLGIWGKKPFVMDLGPNSAALASINDAFRHIAPNLRLWSFYETLPTSTLGLSRMVVDKHSATLGYHNEQIAPMDANHRQACKFRSPSEPNYQMLRNALTTAIEEARGIVTASNPTGSLQSGGTFADSQQFRNQSSVLRSWLGVHNSNEESLVKLQLLKQPGTCQWFTQKPCFSSWIEGSGPQVLWLLGRPGIGKSVLSSHVTECLQAASIHCSYFFFQANESSNSDLATCLRSLALQMALQDKVVRDLLLRLIDEDLCWDKLNEGSVWRQVFKGGILESPSLSSHAWVIDGVDECASFRSLFSQRILSTLPPGLRVFGTSRGLDEIGRGLAGLGPNKVVVDAFSEFDTYPDMRLYITTQLNELGRPEEPEARQHISSEILARSRGSFLWVSLVLQELRRCWTEEAMRTALQEIPTDLFEMYTRMIQSIVADKDKMMLAPSIFTWVALSIRPLTVDELCDAVELSSGQRLQNPAKAIPEICAQLVYINHENKACLIHETVREFLMSEKAPTPLAVNKQTGHTGIGVALLRYLSRGLQKPSHQGHETWPKSRATTARPDKPRSASLGAYAAQNFTLHIYKAAAKSDDLMECLTRFLQRNDALQRHPVLDWIEQIAAEGNLAILTRSAMNLRDYRLRRLKYCAPLNSSVRLLDNWVNDLIRVPAKFNAQLLTCPSSIHHLIPSLCPENSAISSLGYRSSPYLRVTGLSETFWDDCLLTVEARKGLETAVAYGRRIFAVGLSTGVINLYSNTSLQRVQQVNHPERVAMLLFSLDDMYLASCGKKHLALWNAGQGAMIRSFMLQSLPLSLVFDGLEAIFCALQSGFCSRWDISTGNATSNSWEYHLAHDHEEGNPLHTAHLLNKPSRAAFLTLDRESCLVAIGYAHRPVLIWELTSDIVVGDATICQHSSGVHNQGIEAMVFNPHLEIPLLAVSYSDGSLCIFCYASSPEAPQIYHRSDAFAVAMAISPDGRYLATGTAQGTTEVFELEYSPRDGTATLEMIYHYTAALEGPVRGVAFSQDGLRLLNIQPRKTRIWAPAALVRKGPSGIDSTVASLQPYHTDLQAPRQSAYHRIVGGSDITAPLVAHPNGKLVLAGKANGDVMMFEVPTAREIGVAYQHKRGASVNMVAIHTNGTLVASADDAANVLLVQLPSELRSTPQEATVLFRHNFTFIVKNLLFSPLGDKLLVGGQSSQGMLNISTRTVTPIMFPMKVDRPVSSLRPVAFQHPKKLDQFVIVDNDVARLYSWSSCSETTPVSGIQLQRRRSNRDSVSVKELQPLASSSLLGATGTITYHQGREFVIEEVRHIPTSLPDLYLWSAALLDPALTSTAEPEMEPLLGTVKHTIRSVLGVLGRSTLLFLDVNLWICTLDLESGRKCREHDDRKDSITPAESGEATVAHTPEPQIRRHFFALGEWRGARGEINCVVTSKSFSVGDGVDKVFLGEVTLTFAHNDHIVVVQRGLLFSQTITPNVAVDVEAPGRQDPWIVVSGSMRSRTSWNVA</sequence>
<dbReference type="Pfam" id="PF24883">
    <property type="entry name" value="NPHP3_N"/>
    <property type="match status" value="1"/>
</dbReference>
<dbReference type="Proteomes" id="UP001172159">
    <property type="component" value="Unassembled WGS sequence"/>
</dbReference>
<name>A0AA40E8Q5_9PEZI</name>
<keyword evidence="4" id="KW-0378">Hydrolase</keyword>